<evidence type="ECO:0000259" key="1">
    <source>
        <dbReference type="PROSITE" id="PS51186"/>
    </source>
</evidence>
<dbReference type="InterPro" id="IPR000182">
    <property type="entry name" value="GNAT_dom"/>
</dbReference>
<dbReference type="CDD" id="cd04301">
    <property type="entry name" value="NAT_SF"/>
    <property type="match status" value="1"/>
</dbReference>
<organism evidence="2 3">
    <name type="scientific">Kitasatospora saccharophila</name>
    <dbReference type="NCBI Taxonomy" id="407973"/>
    <lineage>
        <taxon>Bacteria</taxon>
        <taxon>Bacillati</taxon>
        <taxon>Actinomycetota</taxon>
        <taxon>Actinomycetes</taxon>
        <taxon>Kitasatosporales</taxon>
        <taxon>Streptomycetaceae</taxon>
        <taxon>Kitasatospora</taxon>
    </lineage>
</organism>
<dbReference type="PROSITE" id="PS51186">
    <property type="entry name" value="GNAT"/>
    <property type="match status" value="1"/>
</dbReference>
<proteinExistence type="predicted"/>
<dbReference type="RefSeq" id="WP_344553468.1">
    <property type="nucleotide sequence ID" value="NZ_BAAANS010000024.1"/>
</dbReference>
<accession>A0ABN2X1Y2</accession>
<protein>
    <recommendedName>
        <fullName evidence="1">N-acetyltransferase domain-containing protein</fullName>
    </recommendedName>
</protein>
<evidence type="ECO:0000313" key="3">
    <source>
        <dbReference type="Proteomes" id="UP001500897"/>
    </source>
</evidence>
<keyword evidence="3" id="KW-1185">Reference proteome</keyword>
<gene>
    <name evidence="2" type="ORF">GCM10009759_38000</name>
</gene>
<evidence type="ECO:0000313" key="2">
    <source>
        <dbReference type="EMBL" id="GAA2103008.1"/>
    </source>
</evidence>
<dbReference type="Proteomes" id="UP001500897">
    <property type="component" value="Unassembled WGS sequence"/>
</dbReference>
<dbReference type="SUPFAM" id="SSF55729">
    <property type="entry name" value="Acyl-CoA N-acyltransferases (Nat)"/>
    <property type="match status" value="1"/>
</dbReference>
<comment type="caution">
    <text evidence="2">The sequence shown here is derived from an EMBL/GenBank/DDBJ whole genome shotgun (WGS) entry which is preliminary data.</text>
</comment>
<feature type="domain" description="N-acetyltransferase" evidence="1">
    <location>
        <begin position="4"/>
        <end position="218"/>
    </location>
</feature>
<dbReference type="InterPro" id="IPR016181">
    <property type="entry name" value="Acyl_CoA_acyltransferase"/>
</dbReference>
<dbReference type="EMBL" id="BAAANS010000024">
    <property type="protein sequence ID" value="GAA2103008.1"/>
    <property type="molecule type" value="Genomic_DNA"/>
</dbReference>
<reference evidence="2 3" key="1">
    <citation type="journal article" date="2019" name="Int. J. Syst. Evol. Microbiol.">
        <title>The Global Catalogue of Microorganisms (GCM) 10K type strain sequencing project: providing services to taxonomists for standard genome sequencing and annotation.</title>
        <authorList>
            <consortium name="The Broad Institute Genomics Platform"/>
            <consortium name="The Broad Institute Genome Sequencing Center for Infectious Disease"/>
            <person name="Wu L."/>
            <person name="Ma J."/>
        </authorList>
    </citation>
    <scope>NUCLEOTIDE SEQUENCE [LARGE SCALE GENOMIC DNA]</scope>
    <source>
        <strain evidence="2 3">JCM 14559</strain>
    </source>
</reference>
<dbReference type="Pfam" id="PF00583">
    <property type="entry name" value="Acetyltransf_1"/>
    <property type="match status" value="1"/>
</dbReference>
<name>A0ABN2X1Y2_9ACTN</name>
<sequence length="267" mass="29527">MDRVNVSTLAERPELADALWEMPDSWPAFVLQDPVSRAFVGRIPEVFRDHVLVATDGDGTLVGRALSVPFRLAGPERNGELPPRGWDEVLLRAFADHRRGETPDTVGAIEIAVRPDLQRRGLSGRLLTALRENARSRGFAEVVAPVRPSAKHHEPQTPMSEYAFRTREEDGLPHDPWLRVHVRAGAVIEKVAPASMTVAGSLAEWREWTGLPFDRPGDVIVPGALAPVHCRLERDCAVYVEPNVWVRHRVSRVTPARSPGTGPATTH</sequence>
<dbReference type="Gene3D" id="3.40.630.30">
    <property type="match status" value="1"/>
</dbReference>